<organism evidence="1">
    <name type="scientific">marine sediment metagenome</name>
    <dbReference type="NCBI Taxonomy" id="412755"/>
    <lineage>
        <taxon>unclassified sequences</taxon>
        <taxon>metagenomes</taxon>
        <taxon>ecological metagenomes</taxon>
    </lineage>
</organism>
<name>A0A0F9U4H1_9ZZZZ</name>
<dbReference type="EMBL" id="LAZR01001216">
    <property type="protein sequence ID" value="KKN48538.1"/>
    <property type="molecule type" value="Genomic_DNA"/>
</dbReference>
<dbReference type="AlphaFoldDB" id="A0A0F9U4H1"/>
<comment type="caution">
    <text evidence="1">The sequence shown here is derived from an EMBL/GenBank/DDBJ whole genome shotgun (WGS) entry which is preliminary data.</text>
</comment>
<gene>
    <name evidence="1" type="ORF">LCGC14_0651730</name>
</gene>
<evidence type="ECO:0000313" key="1">
    <source>
        <dbReference type="EMBL" id="KKN48538.1"/>
    </source>
</evidence>
<proteinExistence type="predicted"/>
<reference evidence="1" key="1">
    <citation type="journal article" date="2015" name="Nature">
        <title>Complex archaea that bridge the gap between prokaryotes and eukaryotes.</title>
        <authorList>
            <person name="Spang A."/>
            <person name="Saw J.H."/>
            <person name="Jorgensen S.L."/>
            <person name="Zaremba-Niedzwiedzka K."/>
            <person name="Martijn J."/>
            <person name="Lind A.E."/>
            <person name="van Eijk R."/>
            <person name="Schleper C."/>
            <person name="Guy L."/>
            <person name="Ettema T.J."/>
        </authorList>
    </citation>
    <scope>NUCLEOTIDE SEQUENCE</scope>
</reference>
<accession>A0A0F9U4H1</accession>
<protein>
    <submittedName>
        <fullName evidence="1">Uncharacterized protein</fullName>
    </submittedName>
</protein>
<sequence length="35" mass="3839">MGCNNSIYPDLVGDAIYRPLKNQKAVSQKSITSIN</sequence>